<dbReference type="AlphaFoldDB" id="A0A369T6W2"/>
<accession>A0A369T6W2</accession>
<reference evidence="2 3" key="1">
    <citation type="submission" date="2018-07" db="EMBL/GenBank/DDBJ databases">
        <title>Venubactetium sediminum gen. nov., sp. nov., isolated from a marine solar saltern.</title>
        <authorList>
            <person name="Wang S."/>
        </authorList>
    </citation>
    <scope>NUCLEOTIDE SEQUENCE [LARGE SCALE GENOMIC DNA]</scope>
    <source>
        <strain evidence="2 3">WD2A32</strain>
    </source>
</reference>
<protein>
    <submittedName>
        <fullName evidence="2">Uncharacterized protein</fullName>
    </submittedName>
</protein>
<gene>
    <name evidence="2" type="ORF">DRB17_15210</name>
</gene>
<name>A0A369T6W2_9PROT</name>
<dbReference type="Proteomes" id="UP000253941">
    <property type="component" value="Unassembled WGS sequence"/>
</dbReference>
<evidence type="ECO:0000313" key="3">
    <source>
        <dbReference type="Proteomes" id="UP000253941"/>
    </source>
</evidence>
<evidence type="ECO:0000256" key="1">
    <source>
        <dbReference type="SAM" id="MobiDB-lite"/>
    </source>
</evidence>
<organism evidence="2 3">
    <name type="scientific">Ferruginivarius sediminum</name>
    <dbReference type="NCBI Taxonomy" id="2661937"/>
    <lineage>
        <taxon>Bacteria</taxon>
        <taxon>Pseudomonadati</taxon>
        <taxon>Pseudomonadota</taxon>
        <taxon>Alphaproteobacteria</taxon>
        <taxon>Rhodospirillales</taxon>
        <taxon>Rhodospirillaceae</taxon>
        <taxon>Ferruginivarius</taxon>
    </lineage>
</organism>
<proteinExistence type="predicted"/>
<dbReference type="EMBL" id="QPMH01000016">
    <property type="protein sequence ID" value="RDD61069.1"/>
    <property type="molecule type" value="Genomic_DNA"/>
</dbReference>
<comment type="caution">
    <text evidence="2">The sequence shown here is derived from an EMBL/GenBank/DDBJ whole genome shotgun (WGS) entry which is preliminary data.</text>
</comment>
<sequence length="190" mass="20644">MTQSAVALCARALISLGARPIASFEESGVEAQVCRELYPGLRDALLSAHPWNFAVAQARLPRLAAGPVADFAHAFQLPADFLRALSAGDGTRGRGVEYRIAERRLHADAPQVTLTYVFRPRESDFPPFFGHALTARLAAAFCLPITESTSRAEMLGRLAESEYQRAKQVDSQQDVPPRLSDFPLAEAHGG</sequence>
<dbReference type="RefSeq" id="WP_114583072.1">
    <property type="nucleotide sequence ID" value="NZ_QPMH01000016.1"/>
</dbReference>
<keyword evidence="3" id="KW-1185">Reference proteome</keyword>
<evidence type="ECO:0000313" key="2">
    <source>
        <dbReference type="EMBL" id="RDD61069.1"/>
    </source>
</evidence>
<feature type="region of interest" description="Disordered" evidence="1">
    <location>
        <begin position="166"/>
        <end position="190"/>
    </location>
</feature>